<dbReference type="EnsemblMetazoa" id="AGAP029957.R18">
    <property type="protein sequence ID" value="AGAP029957.P18"/>
    <property type="gene ID" value="AGAP029957"/>
</dbReference>
<dbReference type="InterPro" id="IPR013783">
    <property type="entry name" value="Ig-like_fold"/>
</dbReference>
<feature type="chain" id="PRO_5045034837" description="Ig-like domain-containing protein" evidence="1">
    <location>
        <begin position="18"/>
        <end position="591"/>
    </location>
</feature>
<dbReference type="InterPro" id="IPR013106">
    <property type="entry name" value="Ig_V-set"/>
</dbReference>
<organism evidence="3 4">
    <name type="scientific">Anopheles gambiae</name>
    <name type="common">African malaria mosquito</name>
    <dbReference type="NCBI Taxonomy" id="7165"/>
    <lineage>
        <taxon>Eukaryota</taxon>
        <taxon>Metazoa</taxon>
        <taxon>Ecdysozoa</taxon>
        <taxon>Arthropoda</taxon>
        <taxon>Hexapoda</taxon>
        <taxon>Insecta</taxon>
        <taxon>Pterygota</taxon>
        <taxon>Neoptera</taxon>
        <taxon>Endopterygota</taxon>
        <taxon>Diptera</taxon>
        <taxon>Nematocera</taxon>
        <taxon>Culicoidea</taxon>
        <taxon>Culicidae</taxon>
        <taxon>Anophelinae</taxon>
        <taxon>Anopheles</taxon>
    </lineage>
</organism>
<reference evidence="3 4" key="1">
    <citation type="journal article" date="2002" name="Science">
        <title>The genome sequence of the malaria mosquito Anopheles gambiae.</title>
        <authorList>
            <person name="Holt R.A."/>
            <person name="Subramanian G.M."/>
            <person name="Halpern A."/>
            <person name="Sutton G.G."/>
            <person name="Charlab R."/>
            <person name="Nusskern D.R."/>
            <person name="Wincker P."/>
            <person name="Clark A.G."/>
            <person name="Ribeiro J.M."/>
            <person name="Wides R."/>
            <person name="Salzberg S.L."/>
            <person name="Loftus B."/>
            <person name="Yandell M."/>
            <person name="Majoros W.H."/>
            <person name="Rusch D.B."/>
            <person name="Lai Z."/>
            <person name="Kraft C.L."/>
            <person name="Abril J.F."/>
            <person name="Anthouard V."/>
            <person name="Arensburger P."/>
            <person name="Atkinson P.W."/>
            <person name="Baden H."/>
            <person name="de Berardinis V."/>
            <person name="Baldwin D."/>
            <person name="Benes V."/>
            <person name="Biedler J."/>
            <person name="Blass C."/>
            <person name="Bolanos R."/>
            <person name="Boscus D."/>
            <person name="Barnstead M."/>
            <person name="Cai S."/>
            <person name="Center A."/>
            <person name="Chaturverdi K."/>
            <person name="Christophides G.K."/>
            <person name="Chrystal M.A."/>
            <person name="Clamp M."/>
            <person name="Cravchik A."/>
            <person name="Curwen V."/>
            <person name="Dana A."/>
            <person name="Delcher A."/>
            <person name="Dew I."/>
            <person name="Evans C.A."/>
            <person name="Flanigan M."/>
            <person name="Grundschober-Freimoser A."/>
            <person name="Friedli L."/>
            <person name="Gu Z."/>
            <person name="Guan P."/>
            <person name="Guigo R."/>
            <person name="Hillenmeyer M.E."/>
            <person name="Hladun S.L."/>
            <person name="Hogan J.R."/>
            <person name="Hong Y.S."/>
            <person name="Hoover J."/>
            <person name="Jaillon O."/>
            <person name="Ke Z."/>
            <person name="Kodira C."/>
            <person name="Kokoza E."/>
            <person name="Koutsos A."/>
            <person name="Letunic I."/>
            <person name="Levitsky A."/>
            <person name="Liang Y."/>
            <person name="Lin J.J."/>
            <person name="Lobo N.F."/>
            <person name="Lopez J.R."/>
            <person name="Malek J.A."/>
            <person name="McIntosh T.C."/>
            <person name="Meister S."/>
            <person name="Miller J."/>
            <person name="Mobarry C."/>
            <person name="Mongin E."/>
            <person name="Murphy S.D."/>
            <person name="O'Brochta D.A."/>
            <person name="Pfannkoch C."/>
            <person name="Qi R."/>
            <person name="Regier M.A."/>
            <person name="Remington K."/>
            <person name="Shao H."/>
            <person name="Sharakhova M.V."/>
            <person name="Sitter C.D."/>
            <person name="Shetty J."/>
            <person name="Smith T.J."/>
            <person name="Strong R."/>
            <person name="Sun J."/>
            <person name="Thomasova D."/>
            <person name="Ton L.Q."/>
            <person name="Topalis P."/>
            <person name="Tu Z."/>
            <person name="Unger M.F."/>
            <person name="Walenz B."/>
            <person name="Wang A."/>
            <person name="Wang J."/>
            <person name="Wang M."/>
            <person name="Wang X."/>
            <person name="Woodford K.J."/>
            <person name="Wortman J.R."/>
            <person name="Wu M."/>
            <person name="Yao A."/>
            <person name="Zdobnov E.M."/>
            <person name="Zhang H."/>
            <person name="Zhao Q."/>
            <person name="Zhao S."/>
            <person name="Zhu S.C."/>
            <person name="Zhimulev I."/>
            <person name="Coluzzi M."/>
            <person name="della Torre A."/>
            <person name="Roth C.W."/>
            <person name="Louis C."/>
            <person name="Kalush F."/>
            <person name="Mural R.J."/>
            <person name="Myers E.W."/>
            <person name="Adams M.D."/>
            <person name="Smith H.O."/>
            <person name="Broder S."/>
            <person name="Gardner M.J."/>
            <person name="Fraser C.M."/>
            <person name="Birney E."/>
            <person name="Bork P."/>
            <person name="Brey P.T."/>
            <person name="Venter J.C."/>
            <person name="Weissenbach J."/>
            <person name="Kafatos F.C."/>
            <person name="Collins F.H."/>
            <person name="Hoffman S.L."/>
        </authorList>
    </citation>
    <scope>NUCLEOTIDE SEQUENCE [LARGE SCALE GENOMIC DNA]</scope>
    <source>
        <strain evidence="3 4">PEST</strain>
    </source>
</reference>
<dbReference type="EMBL" id="AAAB01008972">
    <property type="status" value="NOT_ANNOTATED_CDS"/>
    <property type="molecule type" value="Genomic_DNA"/>
</dbReference>
<reference evidence="3" key="3">
    <citation type="submission" date="2025-05" db="UniProtKB">
        <authorList>
            <consortium name="EnsemblMetazoa"/>
        </authorList>
    </citation>
    <scope>IDENTIFICATION</scope>
    <source>
        <strain evidence="3">PEST</strain>
    </source>
</reference>
<accession>A0ABK8G7P2</accession>
<reference evidence="3 4" key="2">
    <citation type="journal article" date="2004" name="Trends Parasitol.">
        <title>The Anopheles gambiae genome: an update.</title>
        <authorList>
            <person name="Mongin E."/>
            <person name="Louis C."/>
            <person name="Holt R.A."/>
            <person name="Birney E."/>
            <person name="Collins F.H."/>
        </authorList>
    </citation>
    <scope>NUCLEOTIDE SEQUENCE [LARGE SCALE GENOMIC DNA]</scope>
    <source>
        <strain evidence="3 4">PEST</strain>
    </source>
</reference>
<feature type="domain" description="Ig-like" evidence="2">
    <location>
        <begin position="446"/>
        <end position="544"/>
    </location>
</feature>
<dbReference type="InterPro" id="IPR037448">
    <property type="entry name" value="Zig-8"/>
</dbReference>
<dbReference type="PANTHER" id="PTHR23279:SF12">
    <property type="entry name" value="DEFECTIVE PROBOSCIS EXTENSION RESPONSE 14, ISOFORM A-RELATED"/>
    <property type="match status" value="1"/>
</dbReference>
<dbReference type="InterPro" id="IPR007110">
    <property type="entry name" value="Ig-like_dom"/>
</dbReference>
<dbReference type="CDD" id="cd00096">
    <property type="entry name" value="Ig"/>
    <property type="match status" value="1"/>
</dbReference>
<feature type="signal peptide" evidence="1">
    <location>
        <begin position="1"/>
        <end position="17"/>
    </location>
</feature>
<dbReference type="InterPro" id="IPR036179">
    <property type="entry name" value="Ig-like_dom_sf"/>
</dbReference>
<dbReference type="Gene3D" id="2.60.40.10">
    <property type="entry name" value="Immunoglobulins"/>
    <property type="match status" value="2"/>
</dbReference>
<dbReference type="PANTHER" id="PTHR23279">
    <property type="entry name" value="DEFECTIVE PROBOSCIS EXTENSION RESPONSE DPR -RELATED"/>
    <property type="match status" value="1"/>
</dbReference>
<protein>
    <recommendedName>
        <fullName evidence="2">Ig-like domain-containing protein</fullName>
    </recommendedName>
</protein>
<dbReference type="SMART" id="SM00409">
    <property type="entry name" value="IG"/>
    <property type="match status" value="2"/>
</dbReference>
<proteinExistence type="predicted"/>
<evidence type="ECO:0000259" key="2">
    <source>
        <dbReference type="PROSITE" id="PS50835"/>
    </source>
</evidence>
<dbReference type="PROSITE" id="PS50835">
    <property type="entry name" value="IG_LIKE"/>
    <property type="match status" value="1"/>
</dbReference>
<evidence type="ECO:0000313" key="3">
    <source>
        <dbReference type="EnsemblMetazoa" id="AGAP029957.P18"/>
    </source>
</evidence>
<dbReference type="Proteomes" id="UP000007062">
    <property type="component" value="Chromosome 3L"/>
</dbReference>
<sequence length="591" mass="66532">MMFQCCLFALMIAHCVSSPDQTKREDFQLSHPFIDDIHNTSQIDFSINTIQDLNNFDLEYSGIPMLNVQDIYDENNASQDDKSGAGNDPIMTAGEMRYDDGDNRNVILYDSSVRILSPLNGAESAAESFHVSARTELNNLEAEQDTFESVGSQGFLQHHFEPSPDSRQQLDGTEVVQLSSTLLTMATTSNNGNSSPTTGLTVLTVLSPTAVEVSLEKTSNVSLPSVSTQRTIQHPMSNVRLAVMEYNKVDASKTVKMDATGSYNDQITTTQKISDIQQSIVDAHRRNDPKSIPNFHPTAFDDTIATVTYSSLQRHRTINSMNLNPTTPSMVVKPVGELRKLLKSTGPILNYVFDHHPPYYKSTYYNTRYNSVSWVRRKKGDTALQLLTVGRQTYSGDPRYHIEFQYPNNWRLKISRAHKDDEGVYECQISTHPPKVIVYFLFVNAPEVAIVDEEGVPLYDKYYEVGSTIKLMCKIRHISMLRSVVYWIHNENTLNHDTTRGGISVKTNLTDIGANSTLFVAKVKRQDSGTYMCSIGPNQHYSISVHVLNGTANPFGIYQRSCAFSIILQAVDLWFVIRSLFLFFMKVSIER</sequence>
<evidence type="ECO:0000313" key="4">
    <source>
        <dbReference type="Proteomes" id="UP000007062"/>
    </source>
</evidence>
<keyword evidence="1" id="KW-0732">Signal</keyword>
<keyword evidence="4" id="KW-1185">Reference proteome</keyword>
<dbReference type="SUPFAM" id="SSF48726">
    <property type="entry name" value="Immunoglobulin"/>
    <property type="match status" value="2"/>
</dbReference>
<evidence type="ECO:0000256" key="1">
    <source>
        <dbReference type="SAM" id="SignalP"/>
    </source>
</evidence>
<dbReference type="Pfam" id="PF07686">
    <property type="entry name" value="V-set"/>
    <property type="match status" value="1"/>
</dbReference>
<name>A0ABK8G7P2_ANOGA</name>
<dbReference type="Pfam" id="PF00047">
    <property type="entry name" value="ig"/>
    <property type="match status" value="1"/>
</dbReference>
<dbReference type="InterPro" id="IPR013151">
    <property type="entry name" value="Immunoglobulin_dom"/>
</dbReference>
<dbReference type="InterPro" id="IPR003599">
    <property type="entry name" value="Ig_sub"/>
</dbReference>